<keyword evidence="1" id="KW-0677">Repeat</keyword>
<dbReference type="Proteomes" id="UP000663881">
    <property type="component" value="Unassembled WGS sequence"/>
</dbReference>
<reference evidence="4" key="1">
    <citation type="submission" date="2021-02" db="EMBL/GenBank/DDBJ databases">
        <authorList>
            <person name="Nowell W R."/>
        </authorList>
    </citation>
    <scope>NUCLEOTIDE SEQUENCE</scope>
</reference>
<dbReference type="Proteomes" id="UP000663891">
    <property type="component" value="Unassembled WGS sequence"/>
</dbReference>
<keyword evidence="2 3" id="KW-0040">ANK repeat</keyword>
<evidence type="ECO:0000313" key="4">
    <source>
        <dbReference type="EMBL" id="CAF0850893.1"/>
    </source>
</evidence>
<dbReference type="Gene3D" id="3.90.176.10">
    <property type="entry name" value="Toxin ADP-ribosyltransferase, Chain A, domain 1"/>
    <property type="match status" value="1"/>
</dbReference>
<proteinExistence type="predicted"/>
<evidence type="ECO:0000256" key="3">
    <source>
        <dbReference type="PROSITE-ProRule" id="PRU00023"/>
    </source>
</evidence>
<dbReference type="SUPFAM" id="SSF56399">
    <property type="entry name" value="ADP-ribosylation"/>
    <property type="match status" value="1"/>
</dbReference>
<dbReference type="PANTHER" id="PTHR24161">
    <property type="entry name" value="ANK_REP_REGION DOMAIN-CONTAINING PROTEIN-RELATED"/>
    <property type="match status" value="1"/>
</dbReference>
<dbReference type="InterPro" id="IPR036770">
    <property type="entry name" value="Ankyrin_rpt-contain_sf"/>
</dbReference>
<gene>
    <name evidence="5" type="ORF">OKA104_LOCUS27970</name>
    <name evidence="4" type="ORF">VCS650_LOCUS6660</name>
</gene>
<dbReference type="InterPro" id="IPR002110">
    <property type="entry name" value="Ankyrin_rpt"/>
</dbReference>
<dbReference type="EMBL" id="CAJOAY010002647">
    <property type="protein sequence ID" value="CAF3968638.1"/>
    <property type="molecule type" value="Genomic_DNA"/>
</dbReference>
<accession>A0A813WB95</accession>
<dbReference type="PANTHER" id="PTHR24161:SF85">
    <property type="entry name" value="PALMITOYLTRANSFERASE HIP14"/>
    <property type="match status" value="1"/>
</dbReference>
<dbReference type="Gene3D" id="1.25.40.20">
    <property type="entry name" value="Ankyrin repeat-containing domain"/>
    <property type="match status" value="1"/>
</dbReference>
<evidence type="ECO:0000256" key="1">
    <source>
        <dbReference type="ARBA" id="ARBA00022737"/>
    </source>
</evidence>
<evidence type="ECO:0000256" key="2">
    <source>
        <dbReference type="ARBA" id="ARBA00023043"/>
    </source>
</evidence>
<comment type="caution">
    <text evidence="4">The sequence shown here is derived from an EMBL/GenBank/DDBJ whole genome shotgun (WGS) entry which is preliminary data.</text>
</comment>
<dbReference type="SMART" id="SM00248">
    <property type="entry name" value="ANK"/>
    <property type="match status" value="1"/>
</dbReference>
<dbReference type="SUPFAM" id="SSF48403">
    <property type="entry name" value="Ankyrin repeat"/>
    <property type="match status" value="1"/>
</dbReference>
<evidence type="ECO:0000313" key="6">
    <source>
        <dbReference type="Proteomes" id="UP000663891"/>
    </source>
</evidence>
<dbReference type="PROSITE" id="PS50088">
    <property type="entry name" value="ANK_REPEAT"/>
    <property type="match status" value="1"/>
</dbReference>
<dbReference type="AlphaFoldDB" id="A0A813WB95"/>
<feature type="repeat" description="ANK" evidence="3">
    <location>
        <begin position="57"/>
        <end position="89"/>
    </location>
</feature>
<dbReference type="PROSITE" id="PS50297">
    <property type="entry name" value="ANK_REP_REGION"/>
    <property type="match status" value="1"/>
</dbReference>
<dbReference type="EMBL" id="CAJNON010000041">
    <property type="protein sequence ID" value="CAF0850893.1"/>
    <property type="molecule type" value="Genomic_DNA"/>
</dbReference>
<sequence length="394" mass="45003">MGQKVSHKTNEEPAKIRQSQIQPLSDFYIACREGDIEKVKNHLSTMSLEQINNFESNGSTALHASSYYGHTEIVRLLLTAGACRSIRNLRYRLTAYDEASNEDVQQLFSHIYSPAQARFIGSSARTEWSLDTSQAAEWKIHLSKLLKPELSFQDIILYLKDNYLTEYVNLPPNQLEKITSLFHCAYEYDDASYILRAYTTGTPFHGIINNHLAEYLLKYFRFDNDQSVLEQCVAHLASICIHRPELKSLEFTGIVYRGLFLLQSDLKAYTVGKHLLNKSFLSTTTDLSVASMYAGDGSRINMRTAIDKTPLQYTALCIYRIKNKNTALDISSISEIPDECEVIIMPLCAFQVRSVKKNIQDNNCIQYEIELEECENSPKINTKKYQQGLKPRVT</sequence>
<evidence type="ECO:0000313" key="5">
    <source>
        <dbReference type="EMBL" id="CAF3968638.1"/>
    </source>
</evidence>
<evidence type="ECO:0008006" key="7">
    <source>
        <dbReference type="Google" id="ProtNLM"/>
    </source>
</evidence>
<organism evidence="4 6">
    <name type="scientific">Adineta steineri</name>
    <dbReference type="NCBI Taxonomy" id="433720"/>
    <lineage>
        <taxon>Eukaryota</taxon>
        <taxon>Metazoa</taxon>
        <taxon>Spiralia</taxon>
        <taxon>Gnathifera</taxon>
        <taxon>Rotifera</taxon>
        <taxon>Eurotatoria</taxon>
        <taxon>Bdelloidea</taxon>
        <taxon>Adinetida</taxon>
        <taxon>Adinetidae</taxon>
        <taxon>Adineta</taxon>
    </lineage>
</organism>
<dbReference type="Pfam" id="PF12796">
    <property type="entry name" value="Ank_2"/>
    <property type="match status" value="1"/>
</dbReference>
<protein>
    <recommendedName>
        <fullName evidence="7">NAD(+)--protein-arginine ADP-ribosyltransferase</fullName>
    </recommendedName>
</protein>
<name>A0A813WB95_9BILA</name>
<dbReference type="OrthoDB" id="539213at2759"/>